<feature type="region of interest" description="Disordered" evidence="9">
    <location>
        <begin position="515"/>
        <end position="584"/>
    </location>
</feature>
<dbReference type="Pfam" id="PF00076">
    <property type="entry name" value="RRM_1"/>
    <property type="match status" value="1"/>
</dbReference>
<keyword evidence="3 8" id="KW-0694">RNA-binding</keyword>
<dbReference type="GO" id="GO:0005634">
    <property type="term" value="C:nucleus"/>
    <property type="evidence" value="ECO:0007669"/>
    <property type="project" value="UniProtKB-SubCell"/>
</dbReference>
<dbReference type="InterPro" id="IPR000504">
    <property type="entry name" value="RRM_dom"/>
</dbReference>
<feature type="compositionally biased region" description="Low complexity" evidence="9">
    <location>
        <begin position="563"/>
        <end position="577"/>
    </location>
</feature>
<dbReference type="Gene3D" id="3.30.70.330">
    <property type="match status" value="1"/>
</dbReference>
<feature type="compositionally biased region" description="Low complexity" evidence="9">
    <location>
        <begin position="388"/>
        <end position="410"/>
    </location>
</feature>
<dbReference type="EMBL" id="VXIV02003417">
    <property type="protein sequence ID" value="KAF6017270.1"/>
    <property type="molecule type" value="Genomic_DNA"/>
</dbReference>
<feature type="region of interest" description="Disordered" evidence="9">
    <location>
        <begin position="301"/>
        <end position="337"/>
    </location>
</feature>
<gene>
    <name evidence="11" type="ORF">EB796_024431</name>
</gene>
<keyword evidence="2" id="KW-0597">Phosphoprotein</keyword>
<dbReference type="Proteomes" id="UP000593567">
    <property type="component" value="Unassembled WGS sequence"/>
</dbReference>
<keyword evidence="7" id="KW-0539">Nucleus</keyword>
<feature type="region of interest" description="Disordered" evidence="9">
    <location>
        <begin position="388"/>
        <end position="414"/>
    </location>
</feature>
<evidence type="ECO:0000256" key="4">
    <source>
        <dbReference type="ARBA" id="ARBA00023015"/>
    </source>
</evidence>
<evidence type="ECO:0000256" key="7">
    <source>
        <dbReference type="ARBA" id="ARBA00023242"/>
    </source>
</evidence>
<evidence type="ECO:0000313" key="11">
    <source>
        <dbReference type="EMBL" id="KAF6017270.1"/>
    </source>
</evidence>
<keyword evidence="5" id="KW-0010">Activator</keyword>
<dbReference type="PANTHER" id="PTHR15528">
    <property type="entry name" value="PEROXISOME PROLIFERATOR ACTIVATED RECEPTOR GAMMA COACTIVATOR 1 PGC-1 -RELATED"/>
    <property type="match status" value="1"/>
</dbReference>
<dbReference type="SUPFAM" id="SSF54928">
    <property type="entry name" value="RNA-binding domain, RBD"/>
    <property type="match status" value="1"/>
</dbReference>
<keyword evidence="12" id="KW-1185">Reference proteome</keyword>
<evidence type="ECO:0000256" key="2">
    <source>
        <dbReference type="ARBA" id="ARBA00022553"/>
    </source>
</evidence>
<dbReference type="GO" id="GO:0045944">
    <property type="term" value="P:positive regulation of transcription by RNA polymerase II"/>
    <property type="evidence" value="ECO:0007669"/>
    <property type="project" value="TreeGrafter"/>
</dbReference>
<dbReference type="InterPro" id="IPR012677">
    <property type="entry name" value="Nucleotide-bd_a/b_plait_sf"/>
</dbReference>
<feature type="domain" description="RRM" evidence="10">
    <location>
        <begin position="604"/>
        <end position="677"/>
    </location>
</feature>
<dbReference type="InterPro" id="IPR034605">
    <property type="entry name" value="PGC-1"/>
</dbReference>
<feature type="compositionally biased region" description="Low complexity" evidence="9">
    <location>
        <begin position="469"/>
        <end position="484"/>
    </location>
</feature>
<feature type="region of interest" description="Disordered" evidence="9">
    <location>
        <begin position="436"/>
        <end position="496"/>
    </location>
</feature>
<feature type="compositionally biased region" description="Polar residues" evidence="9">
    <location>
        <begin position="212"/>
        <end position="222"/>
    </location>
</feature>
<dbReference type="InterPro" id="IPR035979">
    <property type="entry name" value="RBD_domain_sf"/>
</dbReference>
<dbReference type="GO" id="GO:0003712">
    <property type="term" value="F:transcription coregulator activity"/>
    <property type="evidence" value="ECO:0007669"/>
    <property type="project" value="InterPro"/>
</dbReference>
<dbReference type="GO" id="GO:0003723">
    <property type="term" value="F:RNA binding"/>
    <property type="evidence" value="ECO:0007669"/>
    <property type="project" value="UniProtKB-UniRule"/>
</dbReference>
<dbReference type="PROSITE" id="PS50102">
    <property type="entry name" value="RRM"/>
    <property type="match status" value="1"/>
</dbReference>
<reference evidence="11" key="1">
    <citation type="submission" date="2020-06" db="EMBL/GenBank/DDBJ databases">
        <title>Draft genome of Bugula neritina, a colonial animal packing powerful symbionts and potential medicines.</title>
        <authorList>
            <person name="Rayko M."/>
        </authorList>
    </citation>
    <scope>NUCLEOTIDE SEQUENCE [LARGE SCALE GENOMIC DNA]</scope>
    <source>
        <strain evidence="11">Kwan_BN1</strain>
    </source>
</reference>
<dbReference type="OrthoDB" id="10047851at2759"/>
<evidence type="ECO:0000256" key="9">
    <source>
        <dbReference type="SAM" id="MobiDB-lite"/>
    </source>
</evidence>
<sequence>MLTEGEQDGSDEEIIDVESTDEFNYQLKPVDQSFEFCCARTTPITFHNLRRSSLCTYRPIASLENDATLQVKQQMVFSSSGFDESCVGCNPYNPEQLVDELDELQGHHVFDSIISTVLPVDSLTESLEVPSGLDDNNFSILGIDNIEAGDLDSLFEKFEEVVASAPESSAPVVPALPDVPDVPAAPAVSAPPAPKRSTLTLSEYRKLRGIKPSTNTIAISPHSSSSSSSSISSEHKLKQTSPVVSLPAFSTVDKENLPAHAQSPLSASSISDTQTKHKKIDMSMMPAALLVPPQLLSKKTLPKQPTSNPISINTRTPVEPLPSANLSHKQPPAPLNCKEKPKQVTQALKNPGHTDHDYCESTTRDIKTELQTLLDKIPGYLSACASQSSLPLSSNSSASNSQSHQSSPQLKETASELKEDFLPGEDCAVMKDVDEKMAGGNTPLPRIQASPARESSRKRKYIAVKDSGRSSPISSESPTSSYRSNHSESDVTLDSYNSDASCDCNGSCRCGVAVRRHHHRRPSSRYSQKKSHLSKSSQSSRYRRTEHYRSRSKRRKYPPSLPSSPCSNSSTQSRSPSIGSNSDFVIRRHSKDRKAHEKALGEQRVVYVGGISSKYTKSDIRKRFGGFGEIENVSIFLKKRKENYGLVTFYSKADAYAAVEKGNDVYGPKFNLGFGDALWSYNGSYADVDRIY</sequence>
<comment type="caution">
    <text evidence="11">The sequence shown here is derived from an EMBL/GenBank/DDBJ whole genome shotgun (WGS) entry which is preliminary data.</text>
</comment>
<feature type="compositionally biased region" description="Basic residues" evidence="9">
    <location>
        <begin position="515"/>
        <end position="533"/>
    </location>
</feature>
<evidence type="ECO:0000256" key="3">
    <source>
        <dbReference type="ARBA" id="ARBA00022884"/>
    </source>
</evidence>
<feature type="region of interest" description="Disordered" evidence="9">
    <location>
        <begin position="212"/>
        <end position="240"/>
    </location>
</feature>
<evidence type="ECO:0000256" key="5">
    <source>
        <dbReference type="ARBA" id="ARBA00023159"/>
    </source>
</evidence>
<feature type="compositionally biased region" description="Polar residues" evidence="9">
    <location>
        <begin position="303"/>
        <end position="316"/>
    </location>
</feature>
<evidence type="ECO:0000256" key="6">
    <source>
        <dbReference type="ARBA" id="ARBA00023163"/>
    </source>
</evidence>
<evidence type="ECO:0000313" key="12">
    <source>
        <dbReference type="Proteomes" id="UP000593567"/>
    </source>
</evidence>
<keyword evidence="6" id="KW-0804">Transcription</keyword>
<evidence type="ECO:0000259" key="10">
    <source>
        <dbReference type="PROSITE" id="PS50102"/>
    </source>
</evidence>
<organism evidence="11 12">
    <name type="scientific">Bugula neritina</name>
    <name type="common">Brown bryozoan</name>
    <name type="synonym">Sertularia neritina</name>
    <dbReference type="NCBI Taxonomy" id="10212"/>
    <lineage>
        <taxon>Eukaryota</taxon>
        <taxon>Metazoa</taxon>
        <taxon>Spiralia</taxon>
        <taxon>Lophotrochozoa</taxon>
        <taxon>Bryozoa</taxon>
        <taxon>Gymnolaemata</taxon>
        <taxon>Cheilostomatida</taxon>
        <taxon>Flustrina</taxon>
        <taxon>Buguloidea</taxon>
        <taxon>Bugulidae</taxon>
        <taxon>Bugula</taxon>
    </lineage>
</organism>
<protein>
    <recommendedName>
        <fullName evidence="10">RRM domain-containing protein</fullName>
    </recommendedName>
</protein>
<evidence type="ECO:0000256" key="1">
    <source>
        <dbReference type="ARBA" id="ARBA00004123"/>
    </source>
</evidence>
<name>A0A7J7ITT4_BUGNE</name>
<dbReference type="PANTHER" id="PTHR15528:SF11">
    <property type="entry name" value="FI18188P1"/>
    <property type="match status" value="1"/>
</dbReference>
<accession>A0A7J7ITT4</accession>
<dbReference type="SMART" id="SM00360">
    <property type="entry name" value="RRM"/>
    <property type="match status" value="1"/>
</dbReference>
<evidence type="ECO:0000256" key="8">
    <source>
        <dbReference type="PROSITE-ProRule" id="PRU00176"/>
    </source>
</evidence>
<dbReference type="AlphaFoldDB" id="A0A7J7ITT4"/>
<proteinExistence type="predicted"/>
<feature type="compositionally biased region" description="Low complexity" evidence="9">
    <location>
        <begin position="223"/>
        <end position="232"/>
    </location>
</feature>
<keyword evidence="4" id="KW-0805">Transcription regulation</keyword>
<comment type="subcellular location">
    <subcellularLocation>
        <location evidence="1">Nucleus</location>
    </subcellularLocation>
</comment>